<keyword evidence="2" id="KW-1185">Reference proteome</keyword>
<dbReference type="RefSeq" id="YP_009903754.1">
    <property type="nucleotide sequence ID" value="NC_049849.1"/>
</dbReference>
<dbReference type="EMBL" id="MN094788">
    <property type="protein sequence ID" value="QDH83555.1"/>
    <property type="molecule type" value="Genomic_DNA"/>
</dbReference>
<sequence length="137" mass="15296">MSQLMDIVVCIPTAVRFVVDEERHTIAVVKRVNEWMTQWTVPNNIKAYVGPALGAGWIPEAAVRAWSVRFNAAMTAALGAPSAFLSASDFEFTVAVSHPHVHSTERPVGLDPNVEGMIWINGDYVRQLRLYDRMENN</sequence>
<dbReference type="Proteomes" id="UP000320799">
    <property type="component" value="Segment"/>
</dbReference>
<evidence type="ECO:0000313" key="2">
    <source>
        <dbReference type="Proteomes" id="UP000320799"/>
    </source>
</evidence>
<dbReference type="KEGG" id="vg:56136030"/>
<evidence type="ECO:0000313" key="1">
    <source>
        <dbReference type="EMBL" id="QDH83555.1"/>
    </source>
</evidence>
<organism evidence="1 2">
    <name type="scientific">Achromobacter phage Motura</name>
    <dbReference type="NCBI Taxonomy" id="2591403"/>
    <lineage>
        <taxon>Viruses</taxon>
        <taxon>Duplodnaviria</taxon>
        <taxon>Heunggongvirae</taxon>
        <taxon>Uroviricota</taxon>
        <taxon>Caudoviricetes</taxon>
        <taxon>Moturavirus</taxon>
        <taxon>Moturavirus motura</taxon>
    </lineage>
</organism>
<protein>
    <submittedName>
        <fullName evidence="1">Uncharacterized protein</fullName>
    </submittedName>
</protein>
<accession>A0A514CSW6</accession>
<dbReference type="GeneID" id="56136030"/>
<reference evidence="1 2" key="1">
    <citation type="submission" date="2019-06" db="EMBL/GenBank/DDBJ databases">
        <authorList>
            <person name="Kincaid V.D."/>
            <person name="Fuller A."/>
            <person name="Hodges K."/>
            <person name="Bansal M."/>
            <person name="Essig J."/>
            <person name="Johnson A."/>
        </authorList>
    </citation>
    <scope>NUCLEOTIDE SEQUENCE [LARGE SCALE GENOMIC DNA]</scope>
</reference>
<name>A0A514CSW6_9CAUD</name>
<proteinExistence type="predicted"/>